<sequence>MLKTPGKGLKKEAAVSEVMGTVLLTGIVVIMLSALGVAVFSMEGPDDVPHTNVQEILDISNNTIYLKHNGGEPVSTENFKIIANINGMRHEYTSSQICESLENSSVWKIGDTIEINSMDAWGVDLGNDDKVELFLVDTPSNELIQKSTLTSALQKNPDLSLCFTPMGDITDTSTSGKNAAKKGYGENWQVSAIDSTTNEYKIATNENKNCTTYYPPTGMINTSIYQEFNFGVKPAAYGIRPGDTFSNVTLIIYYYTHDSTPANNKKDDCDIKFEYYYIDEYGQGKWEYYNETFPAHNSDFEYEYLNLTDRINTPKDLANFKVRIKASTTAAESSEKEINVDYIGLSIEEDNI</sequence>
<dbReference type="Pfam" id="PF07790">
    <property type="entry name" value="Pilin_N"/>
    <property type="match status" value="1"/>
</dbReference>
<feature type="domain" description="Archaeal Type IV pilin N-terminal" evidence="2">
    <location>
        <begin position="14"/>
        <end position="87"/>
    </location>
</feature>
<evidence type="ECO:0000313" key="4">
    <source>
        <dbReference type="Proteomes" id="UP000033058"/>
    </source>
</evidence>
<dbReference type="EMBL" id="CP009509">
    <property type="protein sequence ID" value="AKB42069.1"/>
    <property type="molecule type" value="Genomic_DNA"/>
</dbReference>
<feature type="transmembrane region" description="Helical" evidence="1">
    <location>
        <begin position="21"/>
        <end position="42"/>
    </location>
</feature>
<accession>A0A0E3Q0Z0</accession>
<dbReference type="HOGENOM" id="CLU_074281_0_0_2"/>
<evidence type="ECO:0000313" key="3">
    <source>
        <dbReference type="EMBL" id="AKB42069.1"/>
    </source>
</evidence>
<evidence type="ECO:0000256" key="1">
    <source>
        <dbReference type="SAM" id="Phobius"/>
    </source>
</evidence>
<name>A0A0E3Q0Z0_METMZ</name>
<organism evidence="3 4">
    <name type="scientific">Methanosarcina mazei WWM610</name>
    <dbReference type="NCBI Taxonomy" id="1434117"/>
    <lineage>
        <taxon>Archaea</taxon>
        <taxon>Methanobacteriati</taxon>
        <taxon>Methanobacteriota</taxon>
        <taxon>Stenosarchaea group</taxon>
        <taxon>Methanomicrobia</taxon>
        <taxon>Methanosarcinales</taxon>
        <taxon>Methanosarcinaceae</taxon>
        <taxon>Methanosarcina</taxon>
    </lineage>
</organism>
<gene>
    <name evidence="3" type="ORF">MSMAW_3078</name>
</gene>
<dbReference type="InterPro" id="IPR012859">
    <property type="entry name" value="Pilin_N_archaeal"/>
</dbReference>
<dbReference type="Proteomes" id="UP000033058">
    <property type="component" value="Chromosome"/>
</dbReference>
<dbReference type="GeneID" id="25418268"/>
<dbReference type="AlphaFoldDB" id="A0A0E3Q0Z0"/>
<evidence type="ECO:0000259" key="2">
    <source>
        <dbReference type="Pfam" id="PF07790"/>
    </source>
</evidence>
<keyword evidence="1" id="KW-0472">Membrane</keyword>
<keyword evidence="1" id="KW-0812">Transmembrane</keyword>
<protein>
    <recommendedName>
        <fullName evidence="2">Archaeal Type IV pilin N-terminal domain-containing protein</fullName>
    </recommendedName>
</protein>
<dbReference type="PANTHER" id="PTHR38138">
    <property type="entry name" value="VNG6441H"/>
    <property type="match status" value="1"/>
</dbReference>
<reference evidence="3 4" key="1">
    <citation type="submission" date="2014-07" db="EMBL/GenBank/DDBJ databases">
        <title>Methanogenic archaea and the global carbon cycle.</title>
        <authorList>
            <person name="Henriksen J.R."/>
            <person name="Luke J."/>
            <person name="Reinhart S."/>
            <person name="Benedict M.N."/>
            <person name="Youngblut N.D."/>
            <person name="Metcalf M.E."/>
            <person name="Whitaker R.J."/>
            <person name="Metcalf W.W."/>
        </authorList>
    </citation>
    <scope>NUCLEOTIDE SEQUENCE [LARGE SCALE GENOMIC DNA]</scope>
    <source>
        <strain evidence="3 4">WWM610</strain>
    </source>
</reference>
<dbReference type="RefSeq" id="WP_052716893.1">
    <property type="nucleotide sequence ID" value="NZ_CP009509.1"/>
</dbReference>
<dbReference type="PATRIC" id="fig|1434117.4.peg.3895"/>
<keyword evidence="1" id="KW-1133">Transmembrane helix</keyword>
<dbReference type="PANTHER" id="PTHR38138:SF1">
    <property type="entry name" value="ARCHAEAL TYPE IV PILIN N-TERMINAL DOMAIN-CONTAINING PROTEIN"/>
    <property type="match status" value="1"/>
</dbReference>
<proteinExistence type="predicted"/>